<comment type="similarity">
    <text evidence="1 8">Belongs to the SbcD family.</text>
</comment>
<dbReference type="CDD" id="cd00840">
    <property type="entry name" value="MPP_Mre11_N"/>
    <property type="match status" value="1"/>
</dbReference>
<keyword evidence="8" id="KW-0255">Endonuclease</keyword>
<evidence type="ECO:0000256" key="3">
    <source>
        <dbReference type="ARBA" id="ARBA00013365"/>
    </source>
</evidence>
<reference evidence="11 12" key="1">
    <citation type="submission" date="2017-09" db="EMBL/GenBank/DDBJ databases">
        <title>Large-scale bioinformatics analysis of Bacillus genomes uncovers conserved roles of natural products in bacterial physiology.</title>
        <authorList>
            <consortium name="Agbiome Team Llc"/>
            <person name="Bleich R.M."/>
            <person name="Grubbs K.J."/>
            <person name="Santa Maria K.C."/>
            <person name="Allen S.E."/>
            <person name="Farag S."/>
            <person name="Shank E.A."/>
            <person name="Bowers A."/>
        </authorList>
    </citation>
    <scope>NUCLEOTIDE SEQUENCE [LARGE SCALE GENOMIC DNA]</scope>
    <source>
        <strain evidence="11 12">AFS083043</strain>
    </source>
</reference>
<name>A0A2B0MPZ6_BACCE</name>
<keyword evidence="7 8" id="KW-0233">DNA recombination</keyword>
<proteinExistence type="inferred from homology"/>
<comment type="caution">
    <text evidence="11">The sequence shown here is derived from an EMBL/GenBank/DDBJ whole genome shotgun (WGS) entry which is preliminary data.</text>
</comment>
<dbReference type="InterPro" id="IPR041796">
    <property type="entry name" value="Mre11_N"/>
</dbReference>
<accession>A0A2B0MPZ6</accession>
<evidence type="ECO:0000256" key="4">
    <source>
        <dbReference type="ARBA" id="ARBA00022722"/>
    </source>
</evidence>
<organism evidence="11 12">
    <name type="scientific">Bacillus cereus</name>
    <dbReference type="NCBI Taxonomy" id="1396"/>
    <lineage>
        <taxon>Bacteria</taxon>
        <taxon>Bacillati</taxon>
        <taxon>Bacillota</taxon>
        <taxon>Bacilli</taxon>
        <taxon>Bacillales</taxon>
        <taxon>Bacillaceae</taxon>
        <taxon>Bacillus</taxon>
        <taxon>Bacillus cereus group</taxon>
    </lineage>
</organism>
<evidence type="ECO:0000256" key="7">
    <source>
        <dbReference type="ARBA" id="ARBA00023172"/>
    </source>
</evidence>
<dbReference type="GO" id="GO:0008408">
    <property type="term" value="F:3'-5' exonuclease activity"/>
    <property type="evidence" value="ECO:0007669"/>
    <property type="project" value="InterPro"/>
</dbReference>
<dbReference type="EMBL" id="NUWN01000036">
    <property type="protein sequence ID" value="PFK42866.1"/>
    <property type="molecule type" value="Genomic_DNA"/>
</dbReference>
<evidence type="ECO:0000313" key="11">
    <source>
        <dbReference type="EMBL" id="PFK42866.1"/>
    </source>
</evidence>
<evidence type="ECO:0000259" key="10">
    <source>
        <dbReference type="Pfam" id="PF12320"/>
    </source>
</evidence>
<dbReference type="GO" id="GO:0004519">
    <property type="term" value="F:endonuclease activity"/>
    <property type="evidence" value="ECO:0007669"/>
    <property type="project" value="UniProtKB-KW"/>
</dbReference>
<keyword evidence="8" id="KW-0235">DNA replication</keyword>
<evidence type="ECO:0000256" key="5">
    <source>
        <dbReference type="ARBA" id="ARBA00022801"/>
    </source>
</evidence>
<dbReference type="PANTHER" id="PTHR30337:SF0">
    <property type="entry name" value="NUCLEASE SBCCD SUBUNIT D"/>
    <property type="match status" value="1"/>
</dbReference>
<dbReference type="GO" id="GO:0006310">
    <property type="term" value="P:DNA recombination"/>
    <property type="evidence" value="ECO:0007669"/>
    <property type="project" value="UniProtKB-KW"/>
</dbReference>
<dbReference type="InterPro" id="IPR004843">
    <property type="entry name" value="Calcineurin-like_PHP"/>
</dbReference>
<dbReference type="PANTHER" id="PTHR30337">
    <property type="entry name" value="COMPONENT OF ATP-DEPENDENT DSDNA EXONUCLEASE"/>
    <property type="match status" value="1"/>
</dbReference>
<evidence type="ECO:0000259" key="9">
    <source>
        <dbReference type="Pfam" id="PF00149"/>
    </source>
</evidence>
<evidence type="ECO:0000256" key="8">
    <source>
        <dbReference type="RuleBase" id="RU363069"/>
    </source>
</evidence>
<dbReference type="Gene3D" id="3.60.21.10">
    <property type="match status" value="1"/>
</dbReference>
<gene>
    <name evidence="8" type="primary">sbcD</name>
    <name evidence="11" type="ORF">COI93_11210</name>
</gene>
<evidence type="ECO:0000256" key="1">
    <source>
        <dbReference type="ARBA" id="ARBA00010555"/>
    </source>
</evidence>
<feature type="domain" description="Nuclease SbcCD subunit D C-terminal" evidence="10">
    <location>
        <begin position="272"/>
        <end position="357"/>
    </location>
</feature>
<dbReference type="Pfam" id="PF12320">
    <property type="entry name" value="SbcD_C"/>
    <property type="match status" value="1"/>
</dbReference>
<comment type="subunit">
    <text evidence="2 8">Heterodimer of SbcC and SbcD.</text>
</comment>
<dbReference type="InterPro" id="IPR004593">
    <property type="entry name" value="SbcD"/>
</dbReference>
<evidence type="ECO:0000256" key="2">
    <source>
        <dbReference type="ARBA" id="ARBA00011322"/>
    </source>
</evidence>
<dbReference type="Pfam" id="PF00149">
    <property type="entry name" value="Metallophos"/>
    <property type="match status" value="1"/>
</dbReference>
<evidence type="ECO:0000313" key="12">
    <source>
        <dbReference type="Proteomes" id="UP000242656"/>
    </source>
</evidence>
<dbReference type="Proteomes" id="UP000242656">
    <property type="component" value="Unassembled WGS sequence"/>
</dbReference>
<keyword evidence="4 8" id="KW-0540">Nuclease</keyword>
<dbReference type="InterPro" id="IPR050535">
    <property type="entry name" value="DNA_Repair-Maintenance_Comp"/>
</dbReference>
<comment type="function">
    <text evidence="8">SbcCD cleaves DNA hairpin structures. These structures can inhibit DNA replication and are intermediates in certain DNA recombination reactions. The complex acts as a 3'-&gt;5' double strand exonuclease that can open hairpins. It also has a 5' single-strand endonuclease activity.</text>
</comment>
<sequence>MKFFHTADWHLGKLVHGVYMTEDQRIVLDQFVQAVEEEKPDAVIIAGDLYDRAIPPTEAVDLLNEVLQKIVIDLQTTVIAVAGNHDSPDRIHFGSSLMKKQGLHIVGQFQFPYEPVVLHDAYGEVHFHLVPYADPSIVRHVMKNEDIRSHDDAMRIFMNELSETMDQEARHVFVGHAFVTSSGEAEENTSDAERPLSIGGAEYVNSHYFDKFHYTALGHLHQAHFVRNETIRYSGSPLAYSISEERHKKGYYIVELDRAGEMTIEKRLFAPRRQVRTVEAKIDDLLKHPTSEDYVFVKLLDENPVLQPMEKIRSVYPNAMHVERSIQRREFTEANEVAVSRHKTDDLSLLKAFYKEMKGSDLSEGKERLFLEVLQTVQEREGERG</sequence>
<protein>
    <recommendedName>
        <fullName evidence="3 8">Nuclease SbcCD subunit D</fullName>
    </recommendedName>
</protein>
<dbReference type="InterPro" id="IPR029052">
    <property type="entry name" value="Metallo-depent_PP-like"/>
</dbReference>
<dbReference type="SUPFAM" id="SSF56300">
    <property type="entry name" value="Metallo-dependent phosphatases"/>
    <property type="match status" value="1"/>
</dbReference>
<dbReference type="NCBIfam" id="TIGR00619">
    <property type="entry name" value="sbcd"/>
    <property type="match status" value="1"/>
</dbReference>
<feature type="domain" description="Calcineurin-like phosphoesterase" evidence="9">
    <location>
        <begin position="1"/>
        <end position="221"/>
    </location>
</feature>
<dbReference type="AlphaFoldDB" id="A0A2B0MPZ6"/>
<dbReference type="RefSeq" id="WP_098490863.1">
    <property type="nucleotide sequence ID" value="NZ_NUWN01000036.1"/>
</dbReference>
<keyword evidence="6 8" id="KW-0269">Exonuclease</keyword>
<dbReference type="GO" id="GO:0006260">
    <property type="term" value="P:DNA replication"/>
    <property type="evidence" value="ECO:0007669"/>
    <property type="project" value="UniProtKB-KW"/>
</dbReference>
<keyword evidence="5 8" id="KW-0378">Hydrolase</keyword>
<evidence type="ECO:0000256" key="6">
    <source>
        <dbReference type="ARBA" id="ARBA00022839"/>
    </source>
</evidence>
<dbReference type="InterPro" id="IPR026843">
    <property type="entry name" value="SbcD_C"/>
</dbReference>